<gene>
    <name evidence="3" type="ORF">IAA62_02080</name>
</gene>
<accession>A0A9D1NEV5</accession>
<dbReference type="Gene3D" id="3.20.20.370">
    <property type="entry name" value="Glycoside hydrolase/deacetylase"/>
    <property type="match status" value="1"/>
</dbReference>
<dbReference type="PROSITE" id="PS51677">
    <property type="entry name" value="NODB"/>
    <property type="match status" value="1"/>
</dbReference>
<organism evidence="3 4">
    <name type="scientific">Candidatus Caccopulliclostridium gallistercoris</name>
    <dbReference type="NCBI Taxonomy" id="2840719"/>
    <lineage>
        <taxon>Bacteria</taxon>
        <taxon>Bacillati</taxon>
        <taxon>Bacillota</taxon>
        <taxon>Clostridia</taxon>
        <taxon>Candidatus Caccopulliclostridium</taxon>
    </lineage>
</organism>
<dbReference type="GO" id="GO:0016020">
    <property type="term" value="C:membrane"/>
    <property type="evidence" value="ECO:0007669"/>
    <property type="project" value="TreeGrafter"/>
</dbReference>
<dbReference type="Proteomes" id="UP000886861">
    <property type="component" value="Unassembled WGS sequence"/>
</dbReference>
<protein>
    <submittedName>
        <fullName evidence="3">Polysaccharide deacetylase family protein</fullName>
    </submittedName>
</protein>
<feature type="transmembrane region" description="Helical" evidence="1">
    <location>
        <begin position="20"/>
        <end position="42"/>
    </location>
</feature>
<dbReference type="InterPro" id="IPR002509">
    <property type="entry name" value="NODB_dom"/>
</dbReference>
<keyword evidence="1" id="KW-0812">Transmembrane</keyword>
<evidence type="ECO:0000313" key="4">
    <source>
        <dbReference type="Proteomes" id="UP000886861"/>
    </source>
</evidence>
<dbReference type="InterPro" id="IPR011330">
    <property type="entry name" value="Glyco_hydro/deAcase_b/a-brl"/>
</dbReference>
<dbReference type="SUPFAM" id="SSF88713">
    <property type="entry name" value="Glycoside hydrolase/deacetylase"/>
    <property type="match status" value="1"/>
</dbReference>
<dbReference type="EMBL" id="DVOJ01000007">
    <property type="protein sequence ID" value="HIV01327.1"/>
    <property type="molecule type" value="Genomic_DNA"/>
</dbReference>
<reference evidence="3" key="2">
    <citation type="journal article" date="2021" name="PeerJ">
        <title>Extensive microbial diversity within the chicken gut microbiome revealed by metagenomics and culture.</title>
        <authorList>
            <person name="Gilroy R."/>
            <person name="Ravi A."/>
            <person name="Getino M."/>
            <person name="Pursley I."/>
            <person name="Horton D.L."/>
            <person name="Alikhan N.F."/>
            <person name="Baker D."/>
            <person name="Gharbi K."/>
            <person name="Hall N."/>
            <person name="Watson M."/>
            <person name="Adriaenssens E.M."/>
            <person name="Foster-Nyarko E."/>
            <person name="Jarju S."/>
            <person name="Secka A."/>
            <person name="Antonio M."/>
            <person name="Oren A."/>
            <person name="Chaudhuri R.R."/>
            <person name="La Ragione R."/>
            <person name="Hildebrand F."/>
            <person name="Pallen M.J."/>
        </authorList>
    </citation>
    <scope>NUCLEOTIDE SEQUENCE</scope>
    <source>
        <strain evidence="3">CHK186-9395</strain>
    </source>
</reference>
<comment type="caution">
    <text evidence="3">The sequence shown here is derived from an EMBL/GenBank/DDBJ whole genome shotgun (WGS) entry which is preliminary data.</text>
</comment>
<keyword evidence="1" id="KW-1133">Transmembrane helix</keyword>
<dbReference type="PANTHER" id="PTHR10587">
    <property type="entry name" value="GLYCOSYL TRANSFERASE-RELATED"/>
    <property type="match status" value="1"/>
</dbReference>
<dbReference type="PANTHER" id="PTHR10587:SF128">
    <property type="entry name" value="POLYSACCHARIDE DEACETYLASE PDAB-RELATED"/>
    <property type="match status" value="1"/>
</dbReference>
<name>A0A9D1NEV5_9FIRM</name>
<dbReference type="GO" id="GO:0005975">
    <property type="term" value="P:carbohydrate metabolic process"/>
    <property type="evidence" value="ECO:0007669"/>
    <property type="project" value="InterPro"/>
</dbReference>
<keyword evidence="1" id="KW-0472">Membrane</keyword>
<reference evidence="3" key="1">
    <citation type="submission" date="2020-10" db="EMBL/GenBank/DDBJ databases">
        <authorList>
            <person name="Gilroy R."/>
        </authorList>
    </citation>
    <scope>NUCLEOTIDE SEQUENCE</scope>
    <source>
        <strain evidence="3">CHK186-9395</strain>
    </source>
</reference>
<dbReference type="Pfam" id="PF01522">
    <property type="entry name" value="Polysacc_deac_1"/>
    <property type="match status" value="1"/>
</dbReference>
<proteinExistence type="predicted"/>
<evidence type="ECO:0000256" key="1">
    <source>
        <dbReference type="SAM" id="Phobius"/>
    </source>
</evidence>
<dbReference type="InterPro" id="IPR050248">
    <property type="entry name" value="Polysacc_deacetylase_ArnD"/>
</dbReference>
<dbReference type="AlphaFoldDB" id="A0A9D1NEV5"/>
<feature type="domain" description="NodB homology" evidence="2">
    <location>
        <begin position="66"/>
        <end position="242"/>
    </location>
</feature>
<evidence type="ECO:0000259" key="2">
    <source>
        <dbReference type="PROSITE" id="PS51677"/>
    </source>
</evidence>
<sequence>MKLIVMHQNNSSLNSKARRFRNVFANVVISLMLVGVFALTYAGGVLNVFSSSGDSFAIYHGNTENKNVSLMINVYWGTEYLEPMLDVLKEKNAKCTFFVGGMWASNNEELMKKILDGGHELGNHGYYHKDHDKISKEKNEQEIYQTHEIVKALTGVEMNLFAPPSGAYNQTTLDVAKTYGYQTIMWTKDTIDWRDKVAKTIYDRAVANPQNGDLILMHPTEKTLEVFGDIIDFYQENGFNVVTVSENIA</sequence>
<dbReference type="GO" id="GO:0016810">
    <property type="term" value="F:hydrolase activity, acting on carbon-nitrogen (but not peptide) bonds"/>
    <property type="evidence" value="ECO:0007669"/>
    <property type="project" value="InterPro"/>
</dbReference>
<evidence type="ECO:0000313" key="3">
    <source>
        <dbReference type="EMBL" id="HIV01327.1"/>
    </source>
</evidence>